<evidence type="ECO:0000313" key="1">
    <source>
        <dbReference type="EMBL" id="KAK4108617.1"/>
    </source>
</evidence>
<dbReference type="PANTHER" id="PTHR34043">
    <property type="entry name" value="ALPHA/BETA-HYDROLASES SUPERFAMILY PROTEIN"/>
    <property type="match status" value="1"/>
</dbReference>
<proteinExistence type="predicted"/>
<reference evidence="1" key="1">
    <citation type="journal article" date="2023" name="Mol. Phylogenet. Evol.">
        <title>Genome-scale phylogeny and comparative genomics of the fungal order Sordariales.</title>
        <authorList>
            <person name="Hensen N."/>
            <person name="Bonometti L."/>
            <person name="Westerberg I."/>
            <person name="Brannstrom I.O."/>
            <person name="Guillou S."/>
            <person name="Cros-Aarteil S."/>
            <person name="Calhoun S."/>
            <person name="Haridas S."/>
            <person name="Kuo A."/>
            <person name="Mondo S."/>
            <person name="Pangilinan J."/>
            <person name="Riley R."/>
            <person name="LaButti K."/>
            <person name="Andreopoulos B."/>
            <person name="Lipzen A."/>
            <person name="Chen C."/>
            <person name="Yan M."/>
            <person name="Daum C."/>
            <person name="Ng V."/>
            <person name="Clum A."/>
            <person name="Steindorff A."/>
            <person name="Ohm R.A."/>
            <person name="Martin F."/>
            <person name="Silar P."/>
            <person name="Natvig D.O."/>
            <person name="Lalanne C."/>
            <person name="Gautier V."/>
            <person name="Ament-Velasquez S.L."/>
            <person name="Kruys A."/>
            <person name="Hutchinson M.I."/>
            <person name="Powell A.J."/>
            <person name="Barry K."/>
            <person name="Miller A.N."/>
            <person name="Grigoriev I.V."/>
            <person name="Debuchy R."/>
            <person name="Gladieux P."/>
            <person name="Hiltunen Thoren M."/>
            <person name="Johannesson H."/>
        </authorList>
    </citation>
    <scope>NUCLEOTIDE SEQUENCE</scope>
    <source>
        <strain evidence="1">CBS 508.74</strain>
    </source>
</reference>
<organism evidence="1 2">
    <name type="scientific">Canariomyces notabilis</name>
    <dbReference type="NCBI Taxonomy" id="2074819"/>
    <lineage>
        <taxon>Eukaryota</taxon>
        <taxon>Fungi</taxon>
        <taxon>Dikarya</taxon>
        <taxon>Ascomycota</taxon>
        <taxon>Pezizomycotina</taxon>
        <taxon>Sordariomycetes</taxon>
        <taxon>Sordariomycetidae</taxon>
        <taxon>Sordariales</taxon>
        <taxon>Chaetomiaceae</taxon>
        <taxon>Canariomyces</taxon>
    </lineage>
</organism>
<sequence>RLNLPGHFDKGCPIVLVPGFSGWGRPLLGTLNYFGGFSDLASALSTDGYTVVLVRIGPISSNRERACEIYEQLTRIRGFDLPGSTPPTMINLDLGTGLLLPRGAPAPQTPLAVVYGADHLPQSWTWSDTNRVNFICHSQGDTTVRYLIWLLSGGGEPNLPQFRGVDRRPWVKAVVTLGTPHKGTPVTEVIESWTKFITSCSFASREDRFYDLHLDHWGFARRNLESYHHMRARIATDVQAWWDNNTTSNGFRDNSIEGAGYLNGEERGFTHPIYFFTMSFCATQPLPDLSLTDEDVNDFLSLFRPVLKILDPLGFGAWAARKLVPKIEPFTRCIGLTPPFQAVLEFCI</sequence>
<keyword evidence="2" id="KW-1185">Reference proteome</keyword>
<dbReference type="SUPFAM" id="SSF53474">
    <property type="entry name" value="alpha/beta-Hydrolases"/>
    <property type="match status" value="1"/>
</dbReference>
<dbReference type="GeneID" id="89936353"/>
<feature type="non-terminal residue" evidence="1">
    <location>
        <position position="1"/>
    </location>
</feature>
<evidence type="ECO:0000313" key="2">
    <source>
        <dbReference type="Proteomes" id="UP001302812"/>
    </source>
</evidence>
<reference evidence="1" key="2">
    <citation type="submission" date="2023-05" db="EMBL/GenBank/DDBJ databases">
        <authorList>
            <consortium name="Lawrence Berkeley National Laboratory"/>
            <person name="Steindorff A."/>
            <person name="Hensen N."/>
            <person name="Bonometti L."/>
            <person name="Westerberg I."/>
            <person name="Brannstrom I.O."/>
            <person name="Guillou S."/>
            <person name="Cros-Aarteil S."/>
            <person name="Calhoun S."/>
            <person name="Haridas S."/>
            <person name="Kuo A."/>
            <person name="Mondo S."/>
            <person name="Pangilinan J."/>
            <person name="Riley R."/>
            <person name="Labutti K."/>
            <person name="Andreopoulos B."/>
            <person name="Lipzen A."/>
            <person name="Chen C."/>
            <person name="Yanf M."/>
            <person name="Daum C."/>
            <person name="Ng V."/>
            <person name="Clum A."/>
            <person name="Ohm R."/>
            <person name="Martin F."/>
            <person name="Silar P."/>
            <person name="Natvig D."/>
            <person name="Lalanne C."/>
            <person name="Gautier V."/>
            <person name="Ament-Velasquez S.L."/>
            <person name="Kruys A."/>
            <person name="Hutchinson M.I."/>
            <person name="Powell A.J."/>
            <person name="Barry K."/>
            <person name="Miller A.N."/>
            <person name="Grigoriev I.V."/>
            <person name="Debuchy R."/>
            <person name="Gladieux P."/>
            <person name="Thoren M.H."/>
            <person name="Johannesson H."/>
        </authorList>
    </citation>
    <scope>NUCLEOTIDE SEQUENCE</scope>
    <source>
        <strain evidence="1">CBS 508.74</strain>
    </source>
</reference>
<dbReference type="Gene3D" id="3.40.50.1820">
    <property type="entry name" value="alpha/beta hydrolase"/>
    <property type="match status" value="1"/>
</dbReference>
<dbReference type="Proteomes" id="UP001302812">
    <property type="component" value="Unassembled WGS sequence"/>
</dbReference>
<dbReference type="RefSeq" id="XP_064666187.1">
    <property type="nucleotide sequence ID" value="XM_064812228.1"/>
</dbReference>
<name>A0AAN6QE96_9PEZI</name>
<dbReference type="EMBL" id="MU853362">
    <property type="protein sequence ID" value="KAK4108617.1"/>
    <property type="molecule type" value="Genomic_DNA"/>
</dbReference>
<gene>
    <name evidence="1" type="ORF">N656DRAFT_717824</name>
</gene>
<dbReference type="InterPro" id="IPR029058">
    <property type="entry name" value="AB_hydrolase_fold"/>
</dbReference>
<dbReference type="AlphaFoldDB" id="A0AAN6QE96"/>
<dbReference type="PANTHER" id="PTHR34043:SF3">
    <property type="entry name" value="ALPHA_BETA-HYDROLASES SUPERFAMILY PROTEIN"/>
    <property type="match status" value="1"/>
</dbReference>
<protein>
    <submittedName>
        <fullName evidence="1">Alpha/beta-hydrolase</fullName>
    </submittedName>
</protein>
<comment type="caution">
    <text evidence="1">The sequence shown here is derived from an EMBL/GenBank/DDBJ whole genome shotgun (WGS) entry which is preliminary data.</text>
</comment>
<accession>A0AAN6QE96</accession>